<reference evidence="3" key="3">
    <citation type="submission" date="2018-07" db="EMBL/GenBank/DDBJ databases">
        <authorList>
            <person name="Quirk P.G."/>
            <person name="Krulwich T.A."/>
        </authorList>
    </citation>
    <scope>NUCLEOTIDE SEQUENCE</scope>
    <source>
        <strain evidence="3">96224</strain>
    </source>
</reference>
<sequence>MSTPRPAVFQADKTITAKFAEWGRSPLPPTLLATLITSLHLRPFQPLPMLFPPVLLFSSFINLQNFTRDAAGLTATWSGIYLLMARQRKQKHASGIRSRIQGRFGVRGIVRGASMGLATFNLVACGWVYSLDKDNQPESQGI</sequence>
<keyword evidence="1" id="KW-1133">Transmembrane helix</keyword>
<protein>
    <submittedName>
        <fullName evidence="3">Bgt-2223</fullName>
    </submittedName>
</protein>
<reference evidence="4" key="1">
    <citation type="journal article" date="2013" name="Nat. Genet.">
        <title>The wheat powdery mildew genome shows the unique evolution of an obligate biotroph.</title>
        <authorList>
            <person name="Wicker T."/>
            <person name="Oberhaensli S."/>
            <person name="Parlange F."/>
            <person name="Buchmann J.P."/>
            <person name="Shatalina M."/>
            <person name="Roffler S."/>
            <person name="Ben-David R."/>
            <person name="Dolezel J."/>
            <person name="Simkova H."/>
            <person name="Schulze-Lefert P."/>
            <person name="Spanu P.D."/>
            <person name="Bruggmann R."/>
            <person name="Amselem J."/>
            <person name="Quesneville H."/>
            <person name="Ver Loren van Themaat E."/>
            <person name="Paape T."/>
            <person name="Shimizu K.K."/>
            <person name="Keller B."/>
        </authorList>
    </citation>
    <scope>NUCLEOTIDE SEQUENCE [LARGE SCALE GENOMIC DNA]</scope>
    <source>
        <strain evidence="4">96224</strain>
    </source>
</reference>
<evidence type="ECO:0000256" key="1">
    <source>
        <dbReference type="SAM" id="Phobius"/>
    </source>
</evidence>
<dbReference type="Proteomes" id="UP000053110">
    <property type="component" value="Unassembled WGS sequence"/>
</dbReference>
<dbReference type="AlphaFoldDB" id="A0A061HIU8"/>
<dbReference type="EMBL" id="UIGY01000206">
    <property type="protein sequence ID" value="SUZ12935.1"/>
    <property type="molecule type" value="Genomic_DNA"/>
</dbReference>
<proteinExistence type="predicted"/>
<dbReference type="EMBL" id="KE375178">
    <property type="protein sequence ID" value="EPQ62418.1"/>
    <property type="molecule type" value="Genomic_DNA"/>
</dbReference>
<keyword evidence="1" id="KW-0812">Transmembrane</keyword>
<feature type="transmembrane region" description="Helical" evidence="1">
    <location>
        <begin position="108"/>
        <end position="129"/>
    </location>
</feature>
<name>A0A061HIU8_BLUGR</name>
<gene>
    <name evidence="2" type="ORF">BGT96224_2223</name>
    <name evidence="3" type="ORF">BGT96224V2_LOCUS6085</name>
</gene>
<organism evidence="3">
    <name type="scientific">Blumeria graminis f. sp. tritici 96224</name>
    <dbReference type="NCBI Taxonomy" id="1268274"/>
    <lineage>
        <taxon>Eukaryota</taxon>
        <taxon>Fungi</taxon>
        <taxon>Dikarya</taxon>
        <taxon>Ascomycota</taxon>
        <taxon>Pezizomycotina</taxon>
        <taxon>Leotiomycetes</taxon>
        <taxon>Erysiphales</taxon>
        <taxon>Erysiphaceae</taxon>
        <taxon>Blumeria</taxon>
    </lineage>
</organism>
<reference evidence="2" key="2">
    <citation type="submission" date="2013-01" db="EMBL/GenBank/DDBJ databases">
        <title>The wheat powdery mildew genome reveals unique evolution of an obligate biotroph.</title>
        <authorList>
            <person name="Oberhaensli S."/>
            <person name="Wicker T."/>
            <person name="Keller B."/>
        </authorList>
    </citation>
    <scope>NUCLEOTIDE SEQUENCE</scope>
    <source>
        <strain evidence="2">96224</strain>
    </source>
</reference>
<keyword evidence="1" id="KW-0472">Membrane</keyword>
<evidence type="ECO:0000313" key="2">
    <source>
        <dbReference type="EMBL" id="EPQ62418.1"/>
    </source>
</evidence>
<accession>A0A061HIU8</accession>
<dbReference type="OrthoDB" id="4868994at2759"/>
<evidence type="ECO:0000313" key="3">
    <source>
        <dbReference type="EMBL" id="SUZ12935.1"/>
    </source>
</evidence>
<dbReference type="HOGENOM" id="CLU_099515_0_0_1"/>
<evidence type="ECO:0000313" key="4">
    <source>
        <dbReference type="Proteomes" id="UP000053110"/>
    </source>
</evidence>